<keyword evidence="6 9" id="KW-0472">Membrane</keyword>
<keyword evidence="5 9" id="KW-1133">Transmembrane helix</keyword>
<evidence type="ECO:0000256" key="7">
    <source>
        <dbReference type="ARBA" id="ARBA00023170"/>
    </source>
</evidence>
<evidence type="ECO:0000256" key="9">
    <source>
        <dbReference type="SAM" id="Phobius"/>
    </source>
</evidence>
<keyword evidence="8" id="KW-0807">Transducer</keyword>
<keyword evidence="11" id="KW-1185">Reference proteome</keyword>
<evidence type="ECO:0000256" key="6">
    <source>
        <dbReference type="ARBA" id="ARBA00023136"/>
    </source>
</evidence>
<evidence type="ECO:0000256" key="8">
    <source>
        <dbReference type="ARBA" id="ARBA00023224"/>
    </source>
</evidence>
<dbReference type="EMBL" id="JBEHCU010013061">
    <property type="protein sequence ID" value="KAL1374756.1"/>
    <property type="molecule type" value="Genomic_DNA"/>
</dbReference>
<keyword evidence="4" id="KW-0552">Olfaction</keyword>
<keyword evidence="7" id="KW-0675">Receptor</keyword>
<feature type="transmembrane region" description="Helical" evidence="9">
    <location>
        <begin position="64"/>
        <end position="87"/>
    </location>
</feature>
<protein>
    <submittedName>
        <fullName evidence="10">Uncharacterized protein</fullName>
    </submittedName>
</protein>
<dbReference type="Pfam" id="PF02949">
    <property type="entry name" value="7tm_6"/>
    <property type="match status" value="1"/>
</dbReference>
<proteinExistence type="predicted"/>
<gene>
    <name evidence="10" type="ORF">pipiens_004831</name>
</gene>
<evidence type="ECO:0000256" key="5">
    <source>
        <dbReference type="ARBA" id="ARBA00022989"/>
    </source>
</evidence>
<keyword evidence="2" id="KW-0716">Sensory transduction</keyword>
<sequence length="139" mass="15410">MDMIVMMDSFFFSVFALYGLPPLDVTIAMVKRLSGDKPLDREAISKIVAMHNSALECISLLEDIMNLIFLCYHFVFLVVLSFVLFGISKFGIKAPVPDRTVVSFGDRESACLNPISGRPSVPPENCIDTETECGVGRNR</sequence>
<dbReference type="GO" id="GO:0007608">
    <property type="term" value="P:sensory perception of smell"/>
    <property type="evidence" value="ECO:0007669"/>
    <property type="project" value="UniProtKB-KW"/>
</dbReference>
<name>A0ABD1CEF5_CULPP</name>
<evidence type="ECO:0000256" key="2">
    <source>
        <dbReference type="ARBA" id="ARBA00022606"/>
    </source>
</evidence>
<dbReference type="GO" id="GO:0016020">
    <property type="term" value="C:membrane"/>
    <property type="evidence" value="ECO:0007669"/>
    <property type="project" value="UniProtKB-SubCell"/>
</dbReference>
<evidence type="ECO:0000313" key="10">
    <source>
        <dbReference type="EMBL" id="KAL1374756.1"/>
    </source>
</evidence>
<dbReference type="AlphaFoldDB" id="A0ABD1CEF5"/>
<comment type="caution">
    <text evidence="10">The sequence shown here is derived from an EMBL/GenBank/DDBJ whole genome shotgun (WGS) entry which is preliminary data.</text>
</comment>
<comment type="subcellular location">
    <subcellularLocation>
        <location evidence="1">Membrane</location>
        <topology evidence="1">Multi-pass membrane protein</topology>
    </subcellularLocation>
</comment>
<reference evidence="10 11" key="1">
    <citation type="submission" date="2024-05" db="EMBL/GenBank/DDBJ databases">
        <title>Culex pipiens pipiens assembly and annotation.</title>
        <authorList>
            <person name="Alout H."/>
            <person name="Durand T."/>
        </authorList>
    </citation>
    <scope>NUCLEOTIDE SEQUENCE [LARGE SCALE GENOMIC DNA]</scope>
    <source>
        <strain evidence="10">HA-2024</strain>
        <tissue evidence="10">Whole body</tissue>
    </source>
</reference>
<dbReference type="Proteomes" id="UP001562425">
    <property type="component" value="Unassembled WGS sequence"/>
</dbReference>
<evidence type="ECO:0000256" key="3">
    <source>
        <dbReference type="ARBA" id="ARBA00022692"/>
    </source>
</evidence>
<evidence type="ECO:0000313" key="11">
    <source>
        <dbReference type="Proteomes" id="UP001562425"/>
    </source>
</evidence>
<keyword evidence="3 9" id="KW-0812">Transmembrane</keyword>
<dbReference type="InterPro" id="IPR004117">
    <property type="entry name" value="7tm6_olfct_rcpt"/>
</dbReference>
<accession>A0ABD1CEF5</accession>
<organism evidence="10 11">
    <name type="scientific">Culex pipiens pipiens</name>
    <name type="common">Northern house mosquito</name>
    <dbReference type="NCBI Taxonomy" id="38569"/>
    <lineage>
        <taxon>Eukaryota</taxon>
        <taxon>Metazoa</taxon>
        <taxon>Ecdysozoa</taxon>
        <taxon>Arthropoda</taxon>
        <taxon>Hexapoda</taxon>
        <taxon>Insecta</taxon>
        <taxon>Pterygota</taxon>
        <taxon>Neoptera</taxon>
        <taxon>Endopterygota</taxon>
        <taxon>Diptera</taxon>
        <taxon>Nematocera</taxon>
        <taxon>Culicoidea</taxon>
        <taxon>Culicidae</taxon>
        <taxon>Culicinae</taxon>
        <taxon>Culicini</taxon>
        <taxon>Culex</taxon>
        <taxon>Culex</taxon>
    </lineage>
</organism>
<evidence type="ECO:0000256" key="1">
    <source>
        <dbReference type="ARBA" id="ARBA00004141"/>
    </source>
</evidence>
<dbReference type="GO" id="GO:0007165">
    <property type="term" value="P:signal transduction"/>
    <property type="evidence" value="ECO:0007669"/>
    <property type="project" value="UniProtKB-KW"/>
</dbReference>
<evidence type="ECO:0000256" key="4">
    <source>
        <dbReference type="ARBA" id="ARBA00022725"/>
    </source>
</evidence>